<dbReference type="AlphaFoldDB" id="A0A2S9XDC7"/>
<dbReference type="OrthoDB" id="9790035at2"/>
<proteinExistence type="predicted"/>
<protein>
    <submittedName>
        <fullName evidence="1">Putative epoxidase LasC</fullName>
        <ecNumber evidence="1">1.14.13.-</ecNumber>
    </submittedName>
</protein>
<keyword evidence="2" id="KW-1185">Reference proteome</keyword>
<dbReference type="InterPro" id="IPR036188">
    <property type="entry name" value="FAD/NAD-bd_sf"/>
</dbReference>
<accession>A0A2S9XDC7</accession>
<dbReference type="Pfam" id="PF13450">
    <property type="entry name" value="NAD_binding_8"/>
    <property type="match status" value="1"/>
</dbReference>
<name>A0A2S9XDC7_9BACT</name>
<reference evidence="1 2" key="1">
    <citation type="submission" date="2018-03" db="EMBL/GenBank/DDBJ databases">
        <title>Draft Genome Sequences of the Obligatory Marine Myxobacteria Enhygromyxa salina SWB005.</title>
        <authorList>
            <person name="Poehlein A."/>
            <person name="Moghaddam J.A."/>
            <person name="Harms H."/>
            <person name="Alanjari M."/>
            <person name="Koenig G.M."/>
            <person name="Daniel R."/>
            <person name="Schaeberle T.F."/>
        </authorList>
    </citation>
    <scope>NUCLEOTIDE SEQUENCE [LARGE SCALE GENOMIC DNA]</scope>
    <source>
        <strain evidence="1 2">SWB005</strain>
    </source>
</reference>
<dbReference type="SUPFAM" id="SSF51905">
    <property type="entry name" value="FAD/NAD(P)-binding domain"/>
    <property type="match status" value="1"/>
</dbReference>
<dbReference type="EC" id="1.14.13.-" evidence="1"/>
<dbReference type="Proteomes" id="UP000237968">
    <property type="component" value="Unassembled WGS sequence"/>
</dbReference>
<evidence type="ECO:0000313" key="1">
    <source>
        <dbReference type="EMBL" id="PRP90691.1"/>
    </source>
</evidence>
<dbReference type="PANTHER" id="PTHR43422:SF3">
    <property type="entry name" value="THIAMINE THIAZOLE SYNTHASE"/>
    <property type="match status" value="1"/>
</dbReference>
<dbReference type="PANTHER" id="PTHR43422">
    <property type="entry name" value="THIAMINE THIAZOLE SYNTHASE"/>
    <property type="match status" value="1"/>
</dbReference>
<dbReference type="RefSeq" id="WP_106395415.1">
    <property type="nucleotide sequence ID" value="NZ_PVNK01000272.1"/>
</dbReference>
<evidence type="ECO:0000313" key="2">
    <source>
        <dbReference type="Proteomes" id="UP000237968"/>
    </source>
</evidence>
<gene>
    <name evidence="1" type="ORF">ENSA5_62370</name>
</gene>
<organism evidence="1 2">
    <name type="scientific">Enhygromyxa salina</name>
    <dbReference type="NCBI Taxonomy" id="215803"/>
    <lineage>
        <taxon>Bacteria</taxon>
        <taxon>Pseudomonadati</taxon>
        <taxon>Myxococcota</taxon>
        <taxon>Polyangia</taxon>
        <taxon>Nannocystales</taxon>
        <taxon>Nannocystaceae</taxon>
        <taxon>Enhygromyxa</taxon>
    </lineage>
</organism>
<comment type="caution">
    <text evidence="1">The sequence shown here is derived from an EMBL/GenBank/DDBJ whole genome shotgun (WGS) entry which is preliminary data.</text>
</comment>
<dbReference type="GO" id="GO:0016491">
    <property type="term" value="F:oxidoreductase activity"/>
    <property type="evidence" value="ECO:0007669"/>
    <property type="project" value="UniProtKB-KW"/>
</dbReference>
<sequence length="467" mass="51301">MSHAIVMGGSIAGLCAAAALAKNFDRVTVLERDPEPGFEPGKRRGVPQGGHAHVLLRRGQEIMDGLFPGAFDALARGGSFRKDLGTAFRWFQFGEWKMRSELGVDAWYQSRPFLEHHLRQSLMRNPKVELRFEAGIEQPLHARGKVYGVRMRDGSELAGDLVVDATGRGSRSTTWLRDWGYGAVPEQRVKIGMGYVSGVFEPAADSEPVRGAVGVYQHAPVSKRLGLAFPLEGGRVMVTLCGYHGDHAPSDIEGFRAWAGTLLRPDISDVLAGATLIGKLRKSTFPEQIRRCYDRMLRLPNRYLVLGDAMCCFDPTFGQGMVVSAIQASELAAFKGFRGRPNTSTRRLQRRLSRTTVLPFTMTANEAHRWPETTGWTPALGGVQRAYIGKVYDGASHDPVIYRALVETMHFLAPPTALFRPRLAWRVLTAQAPEAKPEVRPEVRSPAKPAAAAFVGELSSGVRQAGP</sequence>
<keyword evidence="1" id="KW-0560">Oxidoreductase</keyword>
<dbReference type="Gene3D" id="3.50.50.60">
    <property type="entry name" value="FAD/NAD(P)-binding domain"/>
    <property type="match status" value="1"/>
</dbReference>
<dbReference type="EMBL" id="PVNK01000272">
    <property type="protein sequence ID" value="PRP90691.1"/>
    <property type="molecule type" value="Genomic_DNA"/>
</dbReference>